<name>A0ABM5NFN2_LIBAS</name>
<organism evidence="10 11">
    <name type="scientific">Candidatus Liberibacter asiaticus str. gxpsy</name>
    <dbReference type="NCBI Taxonomy" id="1174529"/>
    <lineage>
        <taxon>Bacteria</taxon>
        <taxon>Pseudomonadati</taxon>
        <taxon>Pseudomonadota</taxon>
        <taxon>Alphaproteobacteria</taxon>
        <taxon>Hyphomicrobiales</taxon>
        <taxon>Rhizobiaceae</taxon>
        <taxon>Liberibacter</taxon>
    </lineage>
</organism>
<dbReference type="CDD" id="cd01421">
    <property type="entry name" value="IMPCH"/>
    <property type="match status" value="1"/>
</dbReference>
<evidence type="ECO:0000256" key="7">
    <source>
        <dbReference type="ARBA" id="ARBA00023268"/>
    </source>
</evidence>
<dbReference type="InterPro" id="IPR036914">
    <property type="entry name" value="MGS-like_dom_sf"/>
</dbReference>
<dbReference type="InterPro" id="IPR024051">
    <property type="entry name" value="AICAR_Tfase_dup_dom_sf"/>
</dbReference>
<dbReference type="Gene3D" id="3.40.50.1380">
    <property type="entry name" value="Methylglyoxal synthase-like domain"/>
    <property type="match status" value="1"/>
</dbReference>
<evidence type="ECO:0000256" key="2">
    <source>
        <dbReference type="ARBA" id="ARBA00004954"/>
    </source>
</evidence>
<dbReference type="Proteomes" id="UP000011820">
    <property type="component" value="Chromosome"/>
</dbReference>
<reference evidence="10 11" key="1">
    <citation type="journal article" date="2013" name="Genome Announc.">
        <title>Complete Genome Sequence of a Chinese Strain of 'Candidatus Liberibacter asiaticus'.</title>
        <authorList>
            <person name="Lin H."/>
            <person name="Han C.S."/>
            <person name="Liu B."/>
            <person name="Lou B."/>
            <person name="Bai X."/>
            <person name="Deng C."/>
            <person name="Civerolo E.L."/>
            <person name="Gupta G."/>
        </authorList>
    </citation>
    <scope>NUCLEOTIDE SEQUENCE [LARGE SCALE GENOMIC DNA]</scope>
    <source>
        <strain evidence="11">gxpsy</strain>
    </source>
</reference>
<protein>
    <recommendedName>
        <fullName evidence="8">Bifunctional purine biosynthesis protein PurH</fullName>
    </recommendedName>
    <domain>
        <recommendedName>
            <fullName evidence="8">Phosphoribosylaminoimidazolecarboxamide formyltransferase</fullName>
            <ecNumber evidence="8">2.1.2.3</ecNumber>
        </recommendedName>
        <alternativeName>
            <fullName evidence="8">AICAR transformylase</fullName>
        </alternativeName>
    </domain>
    <domain>
        <recommendedName>
            <fullName evidence="8">IMP cyclohydrolase</fullName>
            <ecNumber evidence="8">3.5.4.10</ecNumber>
        </recommendedName>
        <alternativeName>
            <fullName evidence="8">ATIC</fullName>
        </alternativeName>
        <alternativeName>
            <fullName evidence="8">IMP synthase</fullName>
        </alternativeName>
        <alternativeName>
            <fullName evidence="8">Inosinicase</fullName>
        </alternativeName>
    </domain>
</protein>
<dbReference type="PANTHER" id="PTHR11692">
    <property type="entry name" value="BIFUNCTIONAL PURINE BIOSYNTHESIS PROTEIN PURH"/>
    <property type="match status" value="1"/>
</dbReference>
<dbReference type="SMART" id="SM00798">
    <property type="entry name" value="AICARFT_IMPCHas"/>
    <property type="match status" value="1"/>
</dbReference>
<sequence length="536" mass="59047">MDCFHRKDGDHGEIAVKTALISVHNKTGVVEFASRLLSRGIKIISTGGTCQLLEEEGIPVTSVFDITKFPEIMGGRVKTLHPKIYGGILSIRDNPAHMKFMQDHELESIDLVVVNLYPFEESFCREDDYYTMVENIDIGGPSMIRAAAKNHDYVTILTNPQDYPLFLAEMDVNNGKIPYNFRKKMARQAFSRTASYDTAICRWLANAESENFPDYLNITAVKKQEMRYGENPHQKAALYSTPEKKSGIAHAVLVQGKPLSYNNINDLDAAFELVSEFRSQDCAACVIVKHMNPCGVATADTLVEAYRRALSCDPISAFGGIIAFNREVDQEVAKEVIKVFTEAIIAPTLSEEAADVLAKKPSMRFLKTSSLLDFHGEEIVLKTVSGGILVQTRDNVVDNKELTVVTKRSPTDQELRDMKFAFKVVKHVKSNAVVYAKDGRTVGIGSGQTSRVDSTRFAAIKAHNISAQADVKSMTNGSVIASEAFYPFPDGIVEAIKAGVTAVIQPGGSVRDSEAITVADQHGIAMVFTGIRHFRH</sequence>
<dbReference type="InterPro" id="IPR002695">
    <property type="entry name" value="PurH-like"/>
</dbReference>
<keyword evidence="7 8" id="KW-0511">Multifunctional enzyme</keyword>
<dbReference type="SMART" id="SM00851">
    <property type="entry name" value="MGS"/>
    <property type="match status" value="1"/>
</dbReference>
<evidence type="ECO:0000256" key="1">
    <source>
        <dbReference type="ARBA" id="ARBA00004844"/>
    </source>
</evidence>
<evidence type="ECO:0000313" key="10">
    <source>
        <dbReference type="EMBL" id="AGH16899.1"/>
    </source>
</evidence>
<dbReference type="NCBIfam" id="NF002049">
    <property type="entry name" value="PRK00881.1"/>
    <property type="match status" value="1"/>
</dbReference>
<dbReference type="PROSITE" id="PS51855">
    <property type="entry name" value="MGS"/>
    <property type="match status" value="1"/>
</dbReference>
<feature type="domain" description="MGS-like" evidence="9">
    <location>
        <begin position="10"/>
        <end position="158"/>
    </location>
</feature>
<keyword evidence="5 8" id="KW-0658">Purine biosynthesis</keyword>
<evidence type="ECO:0000256" key="6">
    <source>
        <dbReference type="ARBA" id="ARBA00022801"/>
    </source>
</evidence>
<gene>
    <name evidence="8" type="primary">purH</name>
    <name evidence="10" type="ORF">WSI_02645</name>
</gene>
<dbReference type="HAMAP" id="MF_00139">
    <property type="entry name" value="PurH"/>
    <property type="match status" value="1"/>
</dbReference>
<keyword evidence="11" id="KW-1185">Reference proteome</keyword>
<dbReference type="Gene3D" id="3.40.140.20">
    <property type="match status" value="2"/>
</dbReference>
<comment type="pathway">
    <text evidence="1 8">Purine metabolism; IMP biosynthesis via de novo pathway; IMP from 5-formamido-1-(5-phospho-D-ribosyl)imidazole-4-carboxamide: step 1/1.</text>
</comment>
<accession>A0ABM5NFN2</accession>
<evidence type="ECO:0000256" key="5">
    <source>
        <dbReference type="ARBA" id="ARBA00022755"/>
    </source>
</evidence>
<dbReference type="EMBL" id="CP004005">
    <property type="protein sequence ID" value="AGH16899.1"/>
    <property type="molecule type" value="Genomic_DNA"/>
</dbReference>
<comment type="catalytic activity">
    <reaction evidence="8">
        <text>IMP + H2O = 5-formamido-1-(5-phospho-D-ribosyl)imidazole-4-carboxamide</text>
        <dbReference type="Rhea" id="RHEA:18445"/>
        <dbReference type="ChEBI" id="CHEBI:15377"/>
        <dbReference type="ChEBI" id="CHEBI:58053"/>
        <dbReference type="ChEBI" id="CHEBI:58467"/>
        <dbReference type="EC" id="3.5.4.10"/>
    </reaction>
</comment>
<evidence type="ECO:0000256" key="4">
    <source>
        <dbReference type="ARBA" id="ARBA00022679"/>
    </source>
</evidence>
<evidence type="ECO:0000313" key="11">
    <source>
        <dbReference type="Proteomes" id="UP000011820"/>
    </source>
</evidence>
<dbReference type="SUPFAM" id="SSF53927">
    <property type="entry name" value="Cytidine deaminase-like"/>
    <property type="match status" value="1"/>
</dbReference>
<dbReference type="EC" id="3.5.4.10" evidence="8"/>
<comment type="similarity">
    <text evidence="3 8">Belongs to the PurH family.</text>
</comment>
<comment type="catalytic activity">
    <reaction evidence="8">
        <text>(6R)-10-formyltetrahydrofolate + 5-amino-1-(5-phospho-beta-D-ribosyl)imidazole-4-carboxamide = 5-formamido-1-(5-phospho-D-ribosyl)imidazole-4-carboxamide + (6S)-5,6,7,8-tetrahydrofolate</text>
        <dbReference type="Rhea" id="RHEA:22192"/>
        <dbReference type="ChEBI" id="CHEBI:57453"/>
        <dbReference type="ChEBI" id="CHEBI:58467"/>
        <dbReference type="ChEBI" id="CHEBI:58475"/>
        <dbReference type="ChEBI" id="CHEBI:195366"/>
        <dbReference type="EC" id="2.1.2.3"/>
    </reaction>
</comment>
<dbReference type="InterPro" id="IPR016193">
    <property type="entry name" value="Cytidine_deaminase-like"/>
</dbReference>
<comment type="domain">
    <text evidence="8">The IMP cyclohydrolase activity resides in the N-terminal region.</text>
</comment>
<dbReference type="GeneID" id="93076897"/>
<keyword evidence="4 8" id="KW-0808">Transferase</keyword>
<dbReference type="EC" id="2.1.2.3" evidence="8"/>
<dbReference type="SUPFAM" id="SSF52335">
    <property type="entry name" value="Methylglyoxal synthase-like"/>
    <property type="match status" value="1"/>
</dbReference>
<proteinExistence type="inferred from homology"/>
<dbReference type="RefSeq" id="WP_015452496.1">
    <property type="nucleotide sequence ID" value="NC_020549.1"/>
</dbReference>
<evidence type="ECO:0000256" key="8">
    <source>
        <dbReference type="HAMAP-Rule" id="MF_00139"/>
    </source>
</evidence>
<dbReference type="PIRSF" id="PIRSF000414">
    <property type="entry name" value="AICARFT_IMPCHas"/>
    <property type="match status" value="1"/>
</dbReference>
<keyword evidence="6 8" id="KW-0378">Hydrolase</keyword>
<evidence type="ECO:0000259" key="9">
    <source>
        <dbReference type="PROSITE" id="PS51855"/>
    </source>
</evidence>
<dbReference type="Pfam" id="PF01808">
    <property type="entry name" value="AICARFT_IMPCHas"/>
    <property type="match status" value="1"/>
</dbReference>
<evidence type="ECO:0000256" key="3">
    <source>
        <dbReference type="ARBA" id="ARBA00007667"/>
    </source>
</evidence>
<comment type="pathway">
    <text evidence="2 8">Purine metabolism; IMP biosynthesis via de novo pathway; 5-formamido-1-(5-phospho-D-ribosyl)imidazole-4-carboxamide from 5-amino-1-(5-phospho-D-ribosyl)imidazole-4-carboxamide (10-formyl THF route): step 1/1.</text>
</comment>
<dbReference type="PANTHER" id="PTHR11692:SF0">
    <property type="entry name" value="BIFUNCTIONAL PURINE BIOSYNTHESIS PROTEIN ATIC"/>
    <property type="match status" value="1"/>
</dbReference>
<dbReference type="NCBIfam" id="TIGR00355">
    <property type="entry name" value="purH"/>
    <property type="match status" value="1"/>
</dbReference>
<dbReference type="InterPro" id="IPR011607">
    <property type="entry name" value="MGS-like_dom"/>
</dbReference>
<dbReference type="Pfam" id="PF02142">
    <property type="entry name" value="MGS"/>
    <property type="match status" value="1"/>
</dbReference>